<dbReference type="PROSITE" id="PS00978">
    <property type="entry name" value="FAD_G3PDH_2"/>
    <property type="match status" value="1"/>
</dbReference>
<evidence type="ECO:0000256" key="2">
    <source>
        <dbReference type="ARBA" id="ARBA00007330"/>
    </source>
</evidence>
<dbReference type="InterPro" id="IPR041854">
    <property type="entry name" value="BFD-like_2Fe2S-bd_dom_sf"/>
</dbReference>
<dbReference type="EC" id="1.1.5.3" evidence="7"/>
<dbReference type="Gene3D" id="1.10.10.1100">
    <property type="entry name" value="BFD-like [2Fe-2S]-binding domain"/>
    <property type="match status" value="1"/>
</dbReference>
<evidence type="ECO:0000256" key="3">
    <source>
        <dbReference type="ARBA" id="ARBA00022630"/>
    </source>
</evidence>
<dbReference type="PANTHER" id="PTHR11985">
    <property type="entry name" value="GLYCEROL-3-PHOSPHATE DEHYDROGENASE"/>
    <property type="match status" value="1"/>
</dbReference>
<evidence type="ECO:0000313" key="7">
    <source>
        <dbReference type="EMBL" id="MEZ7196723.1"/>
    </source>
</evidence>
<name>A0ABV4K4F6_9BACT</name>
<keyword evidence="5 7" id="KW-0560">Oxidoreductase</keyword>
<dbReference type="SUPFAM" id="SSF54373">
    <property type="entry name" value="FAD-linked reductases, C-terminal domain"/>
    <property type="match status" value="1"/>
</dbReference>
<evidence type="ECO:0000313" key="8">
    <source>
        <dbReference type="Proteomes" id="UP001568698"/>
    </source>
</evidence>
<dbReference type="PANTHER" id="PTHR11985:SF35">
    <property type="entry name" value="ANAEROBIC GLYCEROL-3-PHOSPHATE DEHYDROGENASE SUBUNIT A"/>
    <property type="match status" value="1"/>
</dbReference>
<dbReference type="RefSeq" id="WP_371386247.1">
    <property type="nucleotide sequence ID" value="NZ_JBGLYH010000018.1"/>
</dbReference>
<reference evidence="7 8" key="1">
    <citation type="submission" date="2024-08" db="EMBL/GenBank/DDBJ databases">
        <title>Sulfate-reducing bacteria isolated from formation water of the oil field in Kazakhstan and description of Pseudodesulfovibrio sp.</title>
        <authorList>
            <person name="Bidzhieva S.K."/>
            <person name="Tourova T.P."/>
            <person name="Grouzdev D.S."/>
            <person name="Beletsky A.V."/>
            <person name="Sokolova D.S."/>
            <person name="Samigullina S.R."/>
            <person name="Poltaraus A.B."/>
            <person name="Avtukh A.N."/>
            <person name="Tereshina V.M."/>
            <person name="Zhaparov N.S."/>
            <person name="Mardanov A.V."/>
            <person name="Nazina T.N."/>
        </authorList>
    </citation>
    <scope>NUCLEOTIDE SEQUENCE [LARGE SCALE GENOMIC DNA]</scope>
    <source>
        <strain evidence="7 8">9FUS</strain>
    </source>
</reference>
<organism evidence="7 8">
    <name type="scientific">Pseudodesulfovibrio karagichevae</name>
    <dbReference type="NCBI Taxonomy" id="3239305"/>
    <lineage>
        <taxon>Bacteria</taxon>
        <taxon>Pseudomonadati</taxon>
        <taxon>Thermodesulfobacteriota</taxon>
        <taxon>Desulfovibrionia</taxon>
        <taxon>Desulfovibrionales</taxon>
        <taxon>Desulfovibrionaceae</taxon>
    </lineage>
</organism>
<keyword evidence="8" id="KW-1185">Reference proteome</keyword>
<comment type="similarity">
    <text evidence="2">Belongs to the FAD-dependent glycerol-3-phosphate dehydrogenase family.</text>
</comment>
<evidence type="ECO:0000256" key="4">
    <source>
        <dbReference type="ARBA" id="ARBA00022827"/>
    </source>
</evidence>
<keyword evidence="3" id="KW-0285">Flavoprotein</keyword>
<comment type="caution">
    <text evidence="7">The sequence shown here is derived from an EMBL/GenBank/DDBJ whole genome shotgun (WGS) entry which is preliminary data.</text>
</comment>
<dbReference type="PRINTS" id="PR01001">
    <property type="entry name" value="FADG3PDH"/>
</dbReference>
<comment type="cofactor">
    <cofactor evidence="1">
        <name>FAD</name>
        <dbReference type="ChEBI" id="CHEBI:57692"/>
    </cofactor>
</comment>
<dbReference type="Gene3D" id="3.50.50.60">
    <property type="entry name" value="FAD/NAD(P)-binding domain"/>
    <property type="match status" value="3"/>
</dbReference>
<accession>A0ABV4K4F6</accession>
<feature type="domain" description="FAD dependent oxidoreductase" evidence="6">
    <location>
        <begin position="7"/>
        <end position="346"/>
    </location>
</feature>
<dbReference type="SUPFAM" id="SSF51905">
    <property type="entry name" value="FAD/NAD(P)-binding domain"/>
    <property type="match status" value="1"/>
</dbReference>
<dbReference type="Proteomes" id="UP001568698">
    <property type="component" value="Unassembled WGS sequence"/>
</dbReference>
<sequence>MEIMETRVLILGGGATGTGLARDLALRGVDCLLAERRDINAGASGGNHGLLHSGARYVASDAAAAIECREEGELLKRLAPQCIEDTGGLFVAVEGDDENYIANFESMCAASTVPTRPLDLAEARHLEPTLSGRLIAAYATEDASVDPFMLSLDNLAQAVDRGARYLRNAKLVEFEVDGGRIRRSVFLNQTTGERFAVEAEIVVNATGAWAGMVAALAGAHIDILYSSGSLLVTQDRLTTRVVNRLRKAADSDILVPGGTVSVLGTTSVTIDSPDLCRPTVAEADAIIDDARAMIPVLETTRYIRAYAGVRPLVMVAGAGDARSVSRNFSLIDHERDHVDNFVTITGGKLTTYRLMAERTGDLVCAKLGVDAPCATRTVPLPASTKGEWTEPGLGPRRWIGERDGDDIILCECEMVSRKAVNQIIDGMDGQYGSSLLNSIGLRSRVGKGPCQGGFCGLRVTGHLYDEGYVSERRGVHEMHAFTRRRWRGLRPVLWGLPLVQADLQEALYCGALDLDLELEADVRDDGGDL</sequence>
<dbReference type="EMBL" id="JBGLYH010000018">
    <property type="protein sequence ID" value="MEZ7196723.1"/>
    <property type="molecule type" value="Genomic_DNA"/>
</dbReference>
<proteinExistence type="inferred from homology"/>
<protein>
    <submittedName>
        <fullName evidence="7">Anaerobic glycerol-3-phosphate dehydrogenase subunit A</fullName>
        <ecNumber evidence="7">1.1.5.3</ecNumber>
    </submittedName>
</protein>
<keyword evidence="4" id="KW-0274">FAD</keyword>
<dbReference type="InterPro" id="IPR036188">
    <property type="entry name" value="FAD/NAD-bd_sf"/>
</dbReference>
<evidence type="ECO:0000256" key="1">
    <source>
        <dbReference type="ARBA" id="ARBA00001974"/>
    </source>
</evidence>
<dbReference type="NCBIfam" id="NF008313">
    <property type="entry name" value="PRK11101.1"/>
    <property type="match status" value="1"/>
</dbReference>
<dbReference type="InterPro" id="IPR000447">
    <property type="entry name" value="G3P_DH_FAD-dep"/>
</dbReference>
<evidence type="ECO:0000259" key="6">
    <source>
        <dbReference type="Pfam" id="PF01266"/>
    </source>
</evidence>
<dbReference type="Pfam" id="PF01266">
    <property type="entry name" value="DAO"/>
    <property type="match status" value="1"/>
</dbReference>
<gene>
    <name evidence="7" type="primary">glpA</name>
    <name evidence="7" type="ORF">AB6M95_08190</name>
</gene>
<evidence type="ECO:0000256" key="5">
    <source>
        <dbReference type="ARBA" id="ARBA00023002"/>
    </source>
</evidence>
<dbReference type="GO" id="GO:0004368">
    <property type="term" value="F:glycerol-3-phosphate dehydrogenase (quinone) activity"/>
    <property type="evidence" value="ECO:0007669"/>
    <property type="project" value="UniProtKB-EC"/>
</dbReference>
<dbReference type="InterPro" id="IPR006076">
    <property type="entry name" value="FAD-dep_OxRdtase"/>
</dbReference>